<dbReference type="Proteomes" id="UP000828048">
    <property type="component" value="Chromosome 3"/>
</dbReference>
<proteinExistence type="predicted"/>
<evidence type="ECO:0000313" key="1">
    <source>
        <dbReference type="EMBL" id="KAH7857743.1"/>
    </source>
</evidence>
<reference evidence="1 2" key="1">
    <citation type="journal article" date="2021" name="Hortic Res">
        <title>High-quality reference genome and annotation aids understanding of berry development for evergreen blueberry (Vaccinium darrowii).</title>
        <authorList>
            <person name="Yu J."/>
            <person name="Hulse-Kemp A.M."/>
            <person name="Babiker E."/>
            <person name="Staton M."/>
        </authorList>
    </citation>
    <scope>NUCLEOTIDE SEQUENCE [LARGE SCALE GENOMIC DNA]</scope>
    <source>
        <strain evidence="2">cv. NJ 8807/NJ 8810</strain>
        <tissue evidence="1">Young leaf</tissue>
    </source>
</reference>
<comment type="caution">
    <text evidence="1">The sequence shown here is derived from an EMBL/GenBank/DDBJ whole genome shotgun (WGS) entry which is preliminary data.</text>
</comment>
<keyword evidence="2" id="KW-1185">Reference proteome</keyword>
<evidence type="ECO:0000313" key="2">
    <source>
        <dbReference type="Proteomes" id="UP000828048"/>
    </source>
</evidence>
<name>A0ACB7YWT9_9ERIC</name>
<gene>
    <name evidence="1" type="ORF">Vadar_016070</name>
</gene>
<protein>
    <submittedName>
        <fullName evidence="1">Uncharacterized protein</fullName>
    </submittedName>
</protein>
<accession>A0ACB7YWT9</accession>
<sequence>MQDFRIQDSDLSSAQSMAPHVAKYASWWNSSGSQIEQSFVSKNLSLNITPNQLGQNVKQMVFQFQDRDSSSTQSTSQSYHEAASVGSIISSQSGYSGTPGKPTVDRNKAAVLMATQDCLLPPSELNYGQSFACVPLSYGDPYYSGLLAAYGAQAMIHHPQMAGMPSARVPLPLDLPQDEPIYVNPKQYRAILRRRQFRAKLEAQNKLAKSRKPYLHESRHLHALKRARGSGGRFLNTKKLQEPTPTSTANGKDISGPTKLHLSTNIAESTAQPSEYFKEGGASKSSCSSTSCSNITSASSNENFFQQQDFRFSGYPSCFSRVV</sequence>
<organism evidence="1 2">
    <name type="scientific">Vaccinium darrowii</name>
    <dbReference type="NCBI Taxonomy" id="229202"/>
    <lineage>
        <taxon>Eukaryota</taxon>
        <taxon>Viridiplantae</taxon>
        <taxon>Streptophyta</taxon>
        <taxon>Embryophyta</taxon>
        <taxon>Tracheophyta</taxon>
        <taxon>Spermatophyta</taxon>
        <taxon>Magnoliopsida</taxon>
        <taxon>eudicotyledons</taxon>
        <taxon>Gunneridae</taxon>
        <taxon>Pentapetalae</taxon>
        <taxon>asterids</taxon>
        <taxon>Ericales</taxon>
        <taxon>Ericaceae</taxon>
        <taxon>Vaccinioideae</taxon>
        <taxon>Vaccinieae</taxon>
        <taxon>Vaccinium</taxon>
    </lineage>
</organism>
<dbReference type="EMBL" id="CM037153">
    <property type="protein sequence ID" value="KAH7857743.1"/>
    <property type="molecule type" value="Genomic_DNA"/>
</dbReference>